<evidence type="ECO:0000313" key="2">
    <source>
        <dbReference type="EMBL" id="KAH3818528.1"/>
    </source>
</evidence>
<name>A0A9D4GKH3_DREPO</name>
<feature type="compositionally biased region" description="Polar residues" evidence="1">
    <location>
        <begin position="36"/>
        <end position="46"/>
    </location>
</feature>
<accession>A0A9D4GKH3</accession>
<keyword evidence="3" id="KW-1185">Reference proteome</keyword>
<reference evidence="2" key="2">
    <citation type="submission" date="2020-11" db="EMBL/GenBank/DDBJ databases">
        <authorList>
            <person name="McCartney M.A."/>
            <person name="Auch B."/>
            <person name="Kono T."/>
            <person name="Mallez S."/>
            <person name="Becker A."/>
            <person name="Gohl D.M."/>
            <person name="Silverstein K.A.T."/>
            <person name="Koren S."/>
            <person name="Bechman K.B."/>
            <person name="Herman A."/>
            <person name="Abrahante J.E."/>
            <person name="Garbe J."/>
        </authorList>
    </citation>
    <scope>NUCLEOTIDE SEQUENCE</scope>
    <source>
        <strain evidence="2">Duluth1</strain>
        <tissue evidence="2">Whole animal</tissue>
    </source>
</reference>
<organism evidence="2 3">
    <name type="scientific">Dreissena polymorpha</name>
    <name type="common">Zebra mussel</name>
    <name type="synonym">Mytilus polymorpha</name>
    <dbReference type="NCBI Taxonomy" id="45954"/>
    <lineage>
        <taxon>Eukaryota</taxon>
        <taxon>Metazoa</taxon>
        <taxon>Spiralia</taxon>
        <taxon>Lophotrochozoa</taxon>
        <taxon>Mollusca</taxon>
        <taxon>Bivalvia</taxon>
        <taxon>Autobranchia</taxon>
        <taxon>Heteroconchia</taxon>
        <taxon>Euheterodonta</taxon>
        <taxon>Imparidentia</taxon>
        <taxon>Neoheterodontei</taxon>
        <taxon>Myida</taxon>
        <taxon>Dreissenoidea</taxon>
        <taxon>Dreissenidae</taxon>
        <taxon>Dreissena</taxon>
    </lineage>
</organism>
<reference evidence="2" key="1">
    <citation type="journal article" date="2019" name="bioRxiv">
        <title>The Genome of the Zebra Mussel, Dreissena polymorpha: A Resource for Invasive Species Research.</title>
        <authorList>
            <person name="McCartney M.A."/>
            <person name="Auch B."/>
            <person name="Kono T."/>
            <person name="Mallez S."/>
            <person name="Zhang Y."/>
            <person name="Obille A."/>
            <person name="Becker A."/>
            <person name="Abrahante J.E."/>
            <person name="Garbe J."/>
            <person name="Badalamenti J.P."/>
            <person name="Herman A."/>
            <person name="Mangelson H."/>
            <person name="Liachko I."/>
            <person name="Sullivan S."/>
            <person name="Sone E.D."/>
            <person name="Koren S."/>
            <person name="Silverstein K.A.T."/>
            <person name="Beckman K.B."/>
            <person name="Gohl D.M."/>
        </authorList>
    </citation>
    <scope>NUCLEOTIDE SEQUENCE</scope>
    <source>
        <strain evidence="2">Duluth1</strain>
        <tissue evidence="2">Whole animal</tissue>
    </source>
</reference>
<evidence type="ECO:0000256" key="1">
    <source>
        <dbReference type="SAM" id="MobiDB-lite"/>
    </source>
</evidence>
<dbReference type="Proteomes" id="UP000828390">
    <property type="component" value="Unassembled WGS sequence"/>
</dbReference>
<comment type="caution">
    <text evidence="2">The sequence shown here is derived from an EMBL/GenBank/DDBJ whole genome shotgun (WGS) entry which is preliminary data.</text>
</comment>
<dbReference type="EMBL" id="JAIWYP010000005">
    <property type="protein sequence ID" value="KAH3818528.1"/>
    <property type="molecule type" value="Genomic_DNA"/>
</dbReference>
<sequence length="75" mass="8519">MNLTPAKKTVNDFFANDLFPEKEEPTALTEKGKHSLNASKKATVKNSAKKEPAKGKESRERRSQRTKSQDRKVEM</sequence>
<dbReference type="AlphaFoldDB" id="A0A9D4GKH3"/>
<protein>
    <submittedName>
        <fullName evidence="2">Uncharacterized protein</fullName>
    </submittedName>
</protein>
<feature type="compositionally biased region" description="Basic and acidic residues" evidence="1">
    <location>
        <begin position="24"/>
        <end position="33"/>
    </location>
</feature>
<feature type="compositionally biased region" description="Basic and acidic residues" evidence="1">
    <location>
        <begin position="48"/>
        <end position="75"/>
    </location>
</feature>
<proteinExistence type="predicted"/>
<gene>
    <name evidence="2" type="ORF">DPMN_120249</name>
</gene>
<feature type="region of interest" description="Disordered" evidence="1">
    <location>
        <begin position="24"/>
        <end position="75"/>
    </location>
</feature>
<evidence type="ECO:0000313" key="3">
    <source>
        <dbReference type="Proteomes" id="UP000828390"/>
    </source>
</evidence>